<dbReference type="EMBL" id="RCMK01000014">
    <property type="protein sequence ID" value="KAG2954361.1"/>
    <property type="molecule type" value="Genomic_DNA"/>
</dbReference>
<evidence type="ECO:0000313" key="9">
    <source>
        <dbReference type="Proteomes" id="UP000251314"/>
    </source>
</evidence>
<dbReference type="Proteomes" id="UP000735874">
    <property type="component" value="Unassembled WGS sequence"/>
</dbReference>
<reference evidence="6" key="2">
    <citation type="submission" date="2018-05" db="EMBL/GenBank/DDBJ databases">
        <title>Effector identification in a new, highly contiguous assembly of the strawberry crown rot pathogen Phytophthora cactorum.</title>
        <authorList>
            <person name="Armitage A.D."/>
            <person name="Nellist C.F."/>
            <person name="Bates H."/>
            <person name="Vickerstaff R.J."/>
            <person name="Harrison R.J."/>
        </authorList>
    </citation>
    <scope>NUCLEOTIDE SEQUENCE</scope>
    <source>
        <strain evidence="2">15-7</strain>
        <strain evidence="3">4032</strain>
        <strain evidence="4">4040</strain>
        <strain evidence="5">P415</strain>
        <strain evidence="6">P421</strain>
    </source>
</reference>
<comment type="caution">
    <text evidence="8">The sequence shown here is derived from an EMBL/GenBank/DDBJ whole genome shotgun (WGS) entry which is preliminary data.</text>
</comment>
<evidence type="ECO:0000313" key="4">
    <source>
        <dbReference type="EMBL" id="KAG2954361.1"/>
    </source>
</evidence>
<dbReference type="Proteomes" id="UP000736787">
    <property type="component" value="Unassembled WGS sequence"/>
</dbReference>
<organism evidence="8 9">
    <name type="scientific">Phytophthora cactorum</name>
    <dbReference type="NCBI Taxonomy" id="29920"/>
    <lineage>
        <taxon>Eukaryota</taxon>
        <taxon>Sar</taxon>
        <taxon>Stramenopiles</taxon>
        <taxon>Oomycota</taxon>
        <taxon>Peronosporomycetes</taxon>
        <taxon>Peronosporales</taxon>
        <taxon>Peronosporaceae</taxon>
        <taxon>Phytophthora</taxon>
    </lineage>
</organism>
<dbReference type="EMBL" id="JAENGZ010000680">
    <property type="protein sequence ID" value="KAG6955366.1"/>
    <property type="molecule type" value="Genomic_DNA"/>
</dbReference>
<dbReference type="VEuPathDB" id="FungiDB:PC110_g10776"/>
<dbReference type="Proteomes" id="UP000697107">
    <property type="component" value="Unassembled WGS sequence"/>
</dbReference>
<dbReference type="EMBL" id="RCMI01000012">
    <property type="protein sequence ID" value="KAG2943109.1"/>
    <property type="molecule type" value="Genomic_DNA"/>
</dbReference>
<dbReference type="STRING" id="29920.A0A329S8C4"/>
<dbReference type="Proteomes" id="UP000251314">
    <property type="component" value="Unassembled WGS sequence"/>
</dbReference>
<sequence>MRSPSASELHPVSLYAGDTVEYYFRAFLAGDLRGYSLIPGQCAAPTRSSTFNQALPAAIRSAIEATLREHRRRCEDIVPESSQSEADRDELLVAEDFNAGASSNTTLDDSVLDDDHIHSPLPNTSTKGEDIYLAATQMIELSEAESASEEKLTRRW</sequence>
<dbReference type="Proteomes" id="UP000688947">
    <property type="component" value="Unassembled WGS sequence"/>
</dbReference>
<feature type="region of interest" description="Disordered" evidence="1">
    <location>
        <begin position="104"/>
        <end position="128"/>
    </location>
</feature>
<evidence type="ECO:0000313" key="6">
    <source>
        <dbReference type="EMBL" id="KAG3215043.1"/>
    </source>
</evidence>
<evidence type="ECO:0000313" key="2">
    <source>
        <dbReference type="EMBL" id="KAG2868872.1"/>
    </source>
</evidence>
<evidence type="ECO:0000313" key="7">
    <source>
        <dbReference type="EMBL" id="KAG6955366.1"/>
    </source>
</evidence>
<protein>
    <submittedName>
        <fullName evidence="8">Uncharacterized protein</fullName>
    </submittedName>
</protein>
<name>A0A329S8C4_9STRA</name>
<dbReference type="EMBL" id="RCMV01000588">
    <property type="protein sequence ID" value="KAG3215043.1"/>
    <property type="molecule type" value="Genomic_DNA"/>
</dbReference>
<dbReference type="Proteomes" id="UP000760860">
    <property type="component" value="Unassembled WGS sequence"/>
</dbReference>
<keyword evidence="9" id="KW-1185">Reference proteome</keyword>
<accession>A0A329S8C4</accession>
<dbReference type="EMBL" id="RCML01000178">
    <property type="protein sequence ID" value="KAG2987084.1"/>
    <property type="molecule type" value="Genomic_DNA"/>
</dbReference>
<evidence type="ECO:0000313" key="8">
    <source>
        <dbReference type="EMBL" id="RAW32879.1"/>
    </source>
</evidence>
<evidence type="ECO:0000313" key="5">
    <source>
        <dbReference type="EMBL" id="KAG2987084.1"/>
    </source>
</evidence>
<proteinExistence type="predicted"/>
<dbReference type="OrthoDB" id="103237at2759"/>
<dbReference type="EMBL" id="RCMG01000007">
    <property type="protein sequence ID" value="KAG2868872.1"/>
    <property type="molecule type" value="Genomic_DNA"/>
</dbReference>
<evidence type="ECO:0000313" key="3">
    <source>
        <dbReference type="EMBL" id="KAG2943109.1"/>
    </source>
</evidence>
<reference evidence="7" key="3">
    <citation type="submission" date="2021-01" db="EMBL/GenBank/DDBJ databases">
        <title>Phytophthora aleatoria, a newly-described species from Pinus radiata is distinct from Phytophthora cactorum isolates based on comparative genomics.</title>
        <authorList>
            <person name="Mcdougal R."/>
            <person name="Panda P."/>
            <person name="Williams N."/>
            <person name="Studholme D.J."/>
        </authorList>
    </citation>
    <scope>NUCLEOTIDE SEQUENCE</scope>
    <source>
        <strain evidence="7">NZFS 3830</strain>
    </source>
</reference>
<reference evidence="8 9" key="1">
    <citation type="submission" date="2018-01" db="EMBL/GenBank/DDBJ databases">
        <title>Draft genome of the strawberry crown rot pathogen Phytophthora cactorum.</title>
        <authorList>
            <person name="Armitage A.D."/>
            <person name="Lysoe E."/>
            <person name="Nellist C.F."/>
            <person name="Harrison R.J."/>
            <person name="Brurberg M.B."/>
        </authorList>
    </citation>
    <scope>NUCLEOTIDE SEQUENCE [LARGE SCALE GENOMIC DNA]</scope>
    <source>
        <strain evidence="8 9">10300</strain>
    </source>
</reference>
<dbReference type="EMBL" id="MJFZ01000259">
    <property type="protein sequence ID" value="RAW32879.1"/>
    <property type="molecule type" value="Genomic_DNA"/>
</dbReference>
<dbReference type="Proteomes" id="UP000774804">
    <property type="component" value="Unassembled WGS sequence"/>
</dbReference>
<dbReference type="AlphaFoldDB" id="A0A329S8C4"/>
<gene>
    <name evidence="7" type="ORF">JG687_00011248</name>
    <name evidence="8" type="ORF">PC110_g10776</name>
    <name evidence="2" type="ORF">PC113_g707</name>
    <name evidence="3" type="ORF">PC115_g1023</name>
    <name evidence="4" type="ORF">PC117_g1244</name>
    <name evidence="5" type="ORF">PC118_g7459</name>
    <name evidence="6" type="ORF">PC129_g14048</name>
</gene>
<evidence type="ECO:0000256" key="1">
    <source>
        <dbReference type="SAM" id="MobiDB-lite"/>
    </source>
</evidence>